<keyword evidence="6 11" id="KW-0732">Signal</keyword>
<keyword evidence="7" id="KW-0406">Ion transport</keyword>
<name>A0A2S5SWY3_9BURK</name>
<keyword evidence="8" id="KW-0626">Porin</keyword>
<accession>A0A2S5SWY3</accession>
<dbReference type="OrthoDB" id="6975458at2"/>
<dbReference type="RefSeq" id="WP_104301100.1">
    <property type="nucleotide sequence ID" value="NZ_PSNX01000003.1"/>
</dbReference>
<evidence type="ECO:0000256" key="1">
    <source>
        <dbReference type="ARBA" id="ARBA00004571"/>
    </source>
</evidence>
<dbReference type="EMBL" id="PSNX01000003">
    <property type="protein sequence ID" value="PPE67273.1"/>
    <property type="molecule type" value="Genomic_DNA"/>
</dbReference>
<evidence type="ECO:0000256" key="2">
    <source>
        <dbReference type="ARBA" id="ARBA00011233"/>
    </source>
</evidence>
<evidence type="ECO:0000256" key="4">
    <source>
        <dbReference type="ARBA" id="ARBA00022452"/>
    </source>
</evidence>
<proteinExistence type="predicted"/>
<dbReference type="PANTHER" id="PTHR34501:SF9">
    <property type="entry name" value="MAJOR OUTER MEMBRANE PROTEIN P.IA"/>
    <property type="match status" value="1"/>
</dbReference>
<evidence type="ECO:0000256" key="3">
    <source>
        <dbReference type="ARBA" id="ARBA00022448"/>
    </source>
</evidence>
<keyword evidence="4" id="KW-1134">Transmembrane beta strand</keyword>
<dbReference type="SUPFAM" id="SSF56935">
    <property type="entry name" value="Porins"/>
    <property type="match status" value="1"/>
</dbReference>
<gene>
    <name evidence="13" type="ORF">C1704_03640</name>
</gene>
<evidence type="ECO:0000256" key="9">
    <source>
        <dbReference type="ARBA" id="ARBA00023136"/>
    </source>
</evidence>
<dbReference type="Gene3D" id="2.40.160.10">
    <property type="entry name" value="Porin"/>
    <property type="match status" value="1"/>
</dbReference>
<feature type="signal peptide" evidence="11">
    <location>
        <begin position="1"/>
        <end position="27"/>
    </location>
</feature>
<keyword evidence="10" id="KW-0998">Cell outer membrane</keyword>
<dbReference type="GO" id="GO:0046930">
    <property type="term" value="C:pore complex"/>
    <property type="evidence" value="ECO:0007669"/>
    <property type="project" value="UniProtKB-KW"/>
</dbReference>
<dbReference type="PANTHER" id="PTHR34501">
    <property type="entry name" value="PROTEIN YDDL-RELATED"/>
    <property type="match status" value="1"/>
</dbReference>
<keyword evidence="14" id="KW-1185">Reference proteome</keyword>
<evidence type="ECO:0000313" key="14">
    <source>
        <dbReference type="Proteomes" id="UP000238605"/>
    </source>
</evidence>
<evidence type="ECO:0000256" key="6">
    <source>
        <dbReference type="ARBA" id="ARBA00022729"/>
    </source>
</evidence>
<dbReference type="Pfam" id="PF13609">
    <property type="entry name" value="Porin_4"/>
    <property type="match status" value="1"/>
</dbReference>
<evidence type="ECO:0000256" key="7">
    <source>
        <dbReference type="ARBA" id="ARBA00023065"/>
    </source>
</evidence>
<sequence length="335" mass="35225">MKLSPCRVARLGAAMALGVGACVGAQAQSSVQLYGLIDLAVGSYETSGSSRLGRVESGGMTTSYIGFSGKEDLGGGLAVNFALDHFLRADTGEAARFNGDAFWARNANVGLSGSFGTVTLGRRSTPMFVSTLLFNPFGDSFGFSPAIRSYYGSTGTLAGDSGWSNGITYASPRFGGLSATVTYALDETPGARDANIGGNVLYFAGPLGLSFSAQRVQAVFDSGDETAVQLGASYALGAVKLFGQYGQIREDQGAVDSKDKIFQLGASYRIGEGSVLASYGSRKTTGTTESKRDIASLGYDHFLSKRTDVYAVYMYDKIRDTDSGNTVAFGIRHRF</sequence>
<evidence type="ECO:0000256" key="10">
    <source>
        <dbReference type="ARBA" id="ARBA00023237"/>
    </source>
</evidence>
<keyword evidence="3" id="KW-0813">Transport</keyword>
<dbReference type="Proteomes" id="UP000238605">
    <property type="component" value="Unassembled WGS sequence"/>
</dbReference>
<evidence type="ECO:0000256" key="11">
    <source>
        <dbReference type="SAM" id="SignalP"/>
    </source>
</evidence>
<feature type="chain" id="PRO_5015627173" evidence="11">
    <location>
        <begin position="28"/>
        <end position="335"/>
    </location>
</feature>
<dbReference type="PROSITE" id="PS51257">
    <property type="entry name" value="PROKAR_LIPOPROTEIN"/>
    <property type="match status" value="1"/>
</dbReference>
<dbReference type="GO" id="GO:0009279">
    <property type="term" value="C:cell outer membrane"/>
    <property type="evidence" value="ECO:0007669"/>
    <property type="project" value="UniProtKB-SubCell"/>
</dbReference>
<organism evidence="13 14">
    <name type="scientific">Caldimonas caldifontis</name>
    <dbReference type="NCBI Taxonomy" id="1452508"/>
    <lineage>
        <taxon>Bacteria</taxon>
        <taxon>Pseudomonadati</taxon>
        <taxon>Pseudomonadota</taxon>
        <taxon>Betaproteobacteria</taxon>
        <taxon>Burkholderiales</taxon>
        <taxon>Sphaerotilaceae</taxon>
        <taxon>Caldimonas</taxon>
    </lineage>
</organism>
<evidence type="ECO:0000256" key="8">
    <source>
        <dbReference type="ARBA" id="ARBA00023114"/>
    </source>
</evidence>
<dbReference type="GO" id="GO:0015288">
    <property type="term" value="F:porin activity"/>
    <property type="evidence" value="ECO:0007669"/>
    <property type="project" value="UniProtKB-KW"/>
</dbReference>
<dbReference type="GO" id="GO:0006811">
    <property type="term" value="P:monoatomic ion transport"/>
    <property type="evidence" value="ECO:0007669"/>
    <property type="project" value="UniProtKB-KW"/>
</dbReference>
<comment type="subunit">
    <text evidence="2">Homotrimer.</text>
</comment>
<evidence type="ECO:0000256" key="5">
    <source>
        <dbReference type="ARBA" id="ARBA00022692"/>
    </source>
</evidence>
<keyword evidence="9" id="KW-0472">Membrane</keyword>
<evidence type="ECO:0000313" key="13">
    <source>
        <dbReference type="EMBL" id="PPE67273.1"/>
    </source>
</evidence>
<dbReference type="InterPro" id="IPR033900">
    <property type="entry name" value="Gram_neg_porin_domain"/>
</dbReference>
<keyword evidence="5" id="KW-0812">Transmembrane</keyword>
<feature type="domain" description="Porin" evidence="12">
    <location>
        <begin position="13"/>
        <end position="320"/>
    </location>
</feature>
<evidence type="ECO:0000259" key="12">
    <source>
        <dbReference type="Pfam" id="PF13609"/>
    </source>
</evidence>
<dbReference type="InterPro" id="IPR050298">
    <property type="entry name" value="Gram-neg_bact_OMP"/>
</dbReference>
<comment type="subcellular location">
    <subcellularLocation>
        <location evidence="1">Cell outer membrane</location>
        <topology evidence="1">Multi-pass membrane protein</topology>
    </subcellularLocation>
</comment>
<reference evidence="13 14" key="1">
    <citation type="submission" date="2018-02" db="EMBL/GenBank/DDBJ databases">
        <title>Reclassifiation of [Polyangium] brachysporum DSM 7029 as Guopingzhaonella breviflexa gen. nov., sp. nov., a member of the family Comamonadaceae.</title>
        <authorList>
            <person name="Tang B."/>
        </authorList>
    </citation>
    <scope>NUCLEOTIDE SEQUENCE [LARGE SCALE GENOMIC DNA]</scope>
    <source>
        <strain evidence="13 14">BCRC 80649</strain>
    </source>
</reference>
<dbReference type="CDD" id="cd00342">
    <property type="entry name" value="gram_neg_porins"/>
    <property type="match status" value="1"/>
</dbReference>
<protein>
    <submittedName>
        <fullName evidence="13">Porin</fullName>
    </submittedName>
</protein>
<dbReference type="InterPro" id="IPR023614">
    <property type="entry name" value="Porin_dom_sf"/>
</dbReference>
<comment type="caution">
    <text evidence="13">The sequence shown here is derived from an EMBL/GenBank/DDBJ whole genome shotgun (WGS) entry which is preliminary data.</text>
</comment>
<dbReference type="AlphaFoldDB" id="A0A2S5SWY3"/>